<keyword evidence="3" id="KW-1185">Reference proteome</keyword>
<evidence type="ECO:0000256" key="1">
    <source>
        <dbReference type="SAM" id="Phobius"/>
    </source>
</evidence>
<keyword evidence="1" id="KW-1133">Transmembrane helix</keyword>
<sequence length="128" mass="13435">MRTVKWLVGTYAALSTLTVAAIFIFAAVAPGLVTPAAEVRGVIVAVTSYLTLIFAFRAASGSARALLRLRIVVAVILVAIVAVLLFLPLPAWMVVEQAVCGVILAAVAALILRPMPAERGHREALSTD</sequence>
<keyword evidence="1" id="KW-0812">Transmembrane</keyword>
<dbReference type="EMBL" id="JAHKKG010000015">
    <property type="protein sequence ID" value="MBU2669676.1"/>
    <property type="molecule type" value="Genomic_DNA"/>
</dbReference>
<evidence type="ECO:0000313" key="2">
    <source>
        <dbReference type="EMBL" id="MBU2669676.1"/>
    </source>
</evidence>
<feature type="transmembrane region" description="Helical" evidence="1">
    <location>
        <begin position="71"/>
        <end position="89"/>
    </location>
</feature>
<organism evidence="2 3">
    <name type="scientific">Paractinoplanes bogorensis</name>
    <dbReference type="NCBI Taxonomy" id="1610840"/>
    <lineage>
        <taxon>Bacteria</taxon>
        <taxon>Bacillati</taxon>
        <taxon>Actinomycetota</taxon>
        <taxon>Actinomycetes</taxon>
        <taxon>Micromonosporales</taxon>
        <taxon>Micromonosporaceae</taxon>
        <taxon>Paractinoplanes</taxon>
    </lineage>
</organism>
<accession>A0ABS5Z2D1</accession>
<gene>
    <name evidence="2" type="ORF">KOI35_39820</name>
</gene>
<evidence type="ECO:0000313" key="3">
    <source>
        <dbReference type="Proteomes" id="UP001519654"/>
    </source>
</evidence>
<keyword evidence="1" id="KW-0472">Membrane</keyword>
<protein>
    <submittedName>
        <fullName evidence="2">Uncharacterized protein</fullName>
    </submittedName>
</protein>
<feature type="transmembrane region" description="Helical" evidence="1">
    <location>
        <begin position="95"/>
        <end position="112"/>
    </location>
</feature>
<feature type="transmembrane region" description="Helical" evidence="1">
    <location>
        <begin position="12"/>
        <end position="33"/>
    </location>
</feature>
<dbReference type="RefSeq" id="WP_215794564.1">
    <property type="nucleotide sequence ID" value="NZ_JAHKKG010000015.1"/>
</dbReference>
<dbReference type="Proteomes" id="UP001519654">
    <property type="component" value="Unassembled WGS sequence"/>
</dbReference>
<proteinExistence type="predicted"/>
<name>A0ABS5Z2D1_9ACTN</name>
<reference evidence="2 3" key="1">
    <citation type="submission" date="2021-06" db="EMBL/GenBank/DDBJ databases">
        <title>Actinoplanes lichenicola sp. nov., and Actinoplanes ovalisporus sp. nov., isolated from lichen in Thailand.</title>
        <authorList>
            <person name="Saeng-In P."/>
            <person name="Kanchanasin P."/>
            <person name="Yuki M."/>
            <person name="Kudo T."/>
            <person name="Ohkuma M."/>
            <person name="Phongsopitanun W."/>
            <person name="Tanasupawat S."/>
        </authorList>
    </citation>
    <scope>NUCLEOTIDE SEQUENCE [LARGE SCALE GENOMIC DNA]</scope>
    <source>
        <strain evidence="2 3">NBRC 110975</strain>
    </source>
</reference>
<feature type="transmembrane region" description="Helical" evidence="1">
    <location>
        <begin position="39"/>
        <end position="59"/>
    </location>
</feature>
<comment type="caution">
    <text evidence="2">The sequence shown here is derived from an EMBL/GenBank/DDBJ whole genome shotgun (WGS) entry which is preliminary data.</text>
</comment>